<dbReference type="SUPFAM" id="SSF56300">
    <property type="entry name" value="Metallo-dependent phosphatases"/>
    <property type="match status" value="1"/>
</dbReference>
<evidence type="ECO:0000313" key="6">
    <source>
        <dbReference type="Proteomes" id="UP000636458"/>
    </source>
</evidence>
<feature type="domain" description="BIG2" evidence="4">
    <location>
        <begin position="495"/>
        <end position="567"/>
    </location>
</feature>
<feature type="signal peptide" evidence="3">
    <location>
        <begin position="1"/>
        <end position="19"/>
    </location>
</feature>
<feature type="chain" id="PRO_5039634297" evidence="3">
    <location>
        <begin position="20"/>
        <end position="1214"/>
    </location>
</feature>
<dbReference type="InterPro" id="IPR008964">
    <property type="entry name" value="Invasin/intimin_cell_adhesion"/>
</dbReference>
<comment type="caution">
    <text evidence="5">The sequence shown here is derived from an EMBL/GenBank/DDBJ whole genome shotgun (WGS) entry which is preliminary data.</text>
</comment>
<keyword evidence="3" id="KW-0732">Signal</keyword>
<dbReference type="PANTHER" id="PTHR40446">
    <property type="entry name" value="N-ACETYLGLUCOSAMINE-1-PHOSPHODIESTER ALPHA-N-ACETYLGLUCOSAMINIDASE"/>
    <property type="match status" value="1"/>
</dbReference>
<gene>
    <name evidence="5" type="ORF">IV501_13335</name>
</gene>
<proteinExistence type="predicted"/>
<keyword evidence="5" id="KW-0378">Hydrolase</keyword>
<dbReference type="InterPro" id="IPR029052">
    <property type="entry name" value="Metallo-depent_PP-like"/>
</dbReference>
<dbReference type="EMBL" id="JAEPES010000004">
    <property type="protein sequence ID" value="MBK4348620.1"/>
    <property type="molecule type" value="Genomic_DNA"/>
</dbReference>
<keyword evidence="2" id="KW-0812">Transmembrane</keyword>
<feature type="region of interest" description="Disordered" evidence="1">
    <location>
        <begin position="1147"/>
        <end position="1166"/>
    </location>
</feature>
<protein>
    <submittedName>
        <fullName evidence="5">Phosphodiester glycosidase family protein</fullName>
    </submittedName>
</protein>
<name>A0A934STF0_9MICO</name>
<accession>A0A934STF0</accession>
<dbReference type="GO" id="GO:0016798">
    <property type="term" value="F:hydrolase activity, acting on glycosyl bonds"/>
    <property type="evidence" value="ECO:0007669"/>
    <property type="project" value="UniProtKB-KW"/>
</dbReference>
<dbReference type="Pfam" id="PF09992">
    <property type="entry name" value="NAGPA"/>
    <property type="match status" value="1"/>
</dbReference>
<dbReference type="SMART" id="SM00635">
    <property type="entry name" value="BID_2"/>
    <property type="match status" value="2"/>
</dbReference>
<evidence type="ECO:0000256" key="3">
    <source>
        <dbReference type="SAM" id="SignalP"/>
    </source>
</evidence>
<dbReference type="Pfam" id="PF00149">
    <property type="entry name" value="Metallophos"/>
    <property type="match status" value="1"/>
</dbReference>
<keyword evidence="5" id="KW-0326">Glycosidase</keyword>
<dbReference type="RefSeq" id="WP_200556806.1">
    <property type="nucleotide sequence ID" value="NZ_JAEPES010000004.1"/>
</dbReference>
<dbReference type="SUPFAM" id="SSF49373">
    <property type="entry name" value="Invasin/intimin cell-adhesion fragments"/>
    <property type="match status" value="1"/>
</dbReference>
<evidence type="ECO:0000256" key="1">
    <source>
        <dbReference type="SAM" id="MobiDB-lite"/>
    </source>
</evidence>
<dbReference type="AlphaFoldDB" id="A0A934STF0"/>
<feature type="transmembrane region" description="Helical" evidence="2">
    <location>
        <begin position="1182"/>
        <end position="1202"/>
    </location>
</feature>
<feature type="domain" description="BIG2" evidence="4">
    <location>
        <begin position="1062"/>
        <end position="1137"/>
    </location>
</feature>
<keyword evidence="6" id="KW-1185">Reference proteome</keyword>
<dbReference type="Pfam" id="PF02368">
    <property type="entry name" value="Big_2"/>
    <property type="match status" value="1"/>
</dbReference>
<sequence>MLLVSALGAAQIPSATAQAGWIPDTPANWSTVSSRSVGAEQLVTAGVTTHSDVLNTVAGREPAQVVSIDPKNANVRLGVVNAGDTLINPKDEKITSMAARTGAVAGVNGGYFAINASGQATGGQIIDGEIWKSPEPGRNGMVGVKPDGSIVIGAQTFSGTIIDGAASHALSSLNWTDDATGTKITEITPRLGGPTDVAATKPTLVLGTSTDGGKSITVTSINAITTLPALAAGTAGLLASGAGATWLTNSISVGDTVTVSTQIAPDNDLQQLVQGPGQLLKDGAIFTDPTNQNPPATQLNPESAIGTTVDGKLVMVALDGHGTTSTAIGVTSSQVAGYLLNLGVRDAVLLDGGGSTGLVTRAPGDTVATLRNTPSDNTGERPVGNGIFVYSTAPAGAAPTSASVAGGNPVTAVTGLAQPIKAFASDNRGNPVDDGKLTVTANPTSLGTWANGVFSPGAAGTGTLTVTDGAATAFVPLTVADSLATLRATPAAPDLDNGATTTETLVGSTAEGQSLPVTPQSAHWTLSDPKLGSIDPATGVFTAAADGSGLETVTVTAGGSSTEVSIAVGSTSVELDPLSDSTAWTYSIKNGATATVTTDPQVPAGSAAASSIRLDYTMPGTSGVHQMVISPKKAITISANAAGQDPTALGVWLRVDDQVHDAFEFATSWKQSNGQSTTVYDTAIVYNGWALLKTPIPAGTAFPLSLNWIDMLSINPTKASTGTMRLSSLQALYSARTPAANDYTAIPQNPKWLSYVESPSEFTDGGHTFLMGDDAHMLANQPEGVSSHVMDTIAKRVGGTAFTSSGNQEIAPLPAVAVPDTVQMLGDMSDDGKQPDLDFAKGKIAALGKPFHDLVGNHEITQGADAETGGFSNTFGDTHYSYTAGPSTVIALDNAHGGITLSDPFQAPAAKQYQWLQQQLDAVTTPVAIVSVHMPAYDPFPAKNSQFNDRWEAQQYLKIVQSYQDTHPQTHVIMTYGHARGFSEQILDPQGNQVSGSAGIPQFVFADLGMPAYGAIDRGGFYNFGLVNVTADGRVQVDVEPVIESLSISAAAGVTKGVPLPVGSGVVLAASGVEQTGTNVADPITLPIADPVSHRWTSSDPKVASVDPITGAVTAVAPGTASISITAGGLTDTAVVTVVAAAAPGDPGVPSGPGVPGAGGGGGGVTTPVSTSGPLAFTGVNAFAGLLGGALLIAIGVVVTILRRRARTDALPRA</sequence>
<evidence type="ECO:0000259" key="4">
    <source>
        <dbReference type="SMART" id="SM00635"/>
    </source>
</evidence>
<reference evidence="5" key="1">
    <citation type="submission" date="2021-01" db="EMBL/GenBank/DDBJ databases">
        <title>Lacisediminihabitans sp. nov. strain G11-30, isolated from Antarctic Soil.</title>
        <authorList>
            <person name="Li J."/>
        </authorList>
    </citation>
    <scope>NUCLEOTIDE SEQUENCE</scope>
    <source>
        <strain evidence="5">G11-30</strain>
    </source>
</reference>
<dbReference type="Gene3D" id="3.60.21.10">
    <property type="match status" value="1"/>
</dbReference>
<evidence type="ECO:0000256" key="2">
    <source>
        <dbReference type="SAM" id="Phobius"/>
    </source>
</evidence>
<dbReference type="InterPro" id="IPR003343">
    <property type="entry name" value="Big_2"/>
</dbReference>
<dbReference type="PANTHER" id="PTHR40446:SF2">
    <property type="entry name" value="N-ACETYLGLUCOSAMINE-1-PHOSPHODIESTER ALPHA-N-ACETYLGLUCOSAMINIDASE"/>
    <property type="match status" value="1"/>
</dbReference>
<dbReference type="InterPro" id="IPR004843">
    <property type="entry name" value="Calcineurin-like_PHP"/>
</dbReference>
<feature type="compositionally biased region" description="Gly residues" evidence="1">
    <location>
        <begin position="1154"/>
        <end position="1165"/>
    </location>
</feature>
<evidence type="ECO:0000313" key="5">
    <source>
        <dbReference type="EMBL" id="MBK4348620.1"/>
    </source>
</evidence>
<keyword evidence="2" id="KW-0472">Membrane</keyword>
<keyword evidence="2" id="KW-1133">Transmembrane helix</keyword>
<dbReference type="Proteomes" id="UP000636458">
    <property type="component" value="Unassembled WGS sequence"/>
</dbReference>
<dbReference type="InterPro" id="IPR018711">
    <property type="entry name" value="NAGPA"/>
</dbReference>
<organism evidence="5 6">
    <name type="scientific">Lacisediminihabitans changchengi</name>
    <dbReference type="NCBI Taxonomy" id="2787634"/>
    <lineage>
        <taxon>Bacteria</taxon>
        <taxon>Bacillati</taxon>
        <taxon>Actinomycetota</taxon>
        <taxon>Actinomycetes</taxon>
        <taxon>Micrococcales</taxon>
        <taxon>Microbacteriaceae</taxon>
        <taxon>Lacisediminihabitans</taxon>
    </lineage>
</organism>
<dbReference type="Gene3D" id="2.60.40.1080">
    <property type="match status" value="2"/>
</dbReference>